<dbReference type="AlphaFoldDB" id="A0A317CE70"/>
<gene>
    <name evidence="2" type="ORF">DKT75_14945</name>
</gene>
<keyword evidence="1" id="KW-0812">Transmembrane</keyword>
<dbReference type="RefSeq" id="WP_109824239.1">
    <property type="nucleotide sequence ID" value="NZ_QGKL01000039.1"/>
</dbReference>
<feature type="transmembrane region" description="Helical" evidence="1">
    <location>
        <begin position="67"/>
        <end position="88"/>
    </location>
</feature>
<evidence type="ECO:0000313" key="2">
    <source>
        <dbReference type="EMBL" id="PWQ94590.1"/>
    </source>
</evidence>
<dbReference type="OrthoDB" id="5623451at2"/>
<reference evidence="2 3" key="1">
    <citation type="submission" date="2018-05" db="EMBL/GenBank/DDBJ databases">
        <title>Leucothrix arctica sp. nov., isolated from Arctic seawater.</title>
        <authorList>
            <person name="Choi A."/>
            <person name="Baek K."/>
        </authorList>
    </citation>
    <scope>NUCLEOTIDE SEQUENCE [LARGE SCALE GENOMIC DNA]</scope>
    <source>
        <strain evidence="2 3">IMCC9719</strain>
    </source>
</reference>
<protein>
    <submittedName>
        <fullName evidence="2">Uncharacterized protein</fullName>
    </submittedName>
</protein>
<feature type="transmembrane region" description="Helical" evidence="1">
    <location>
        <begin position="36"/>
        <end position="55"/>
    </location>
</feature>
<dbReference type="Proteomes" id="UP000245506">
    <property type="component" value="Unassembled WGS sequence"/>
</dbReference>
<accession>A0A317CE70</accession>
<proteinExistence type="predicted"/>
<dbReference type="EMBL" id="QGKL01000039">
    <property type="protein sequence ID" value="PWQ94590.1"/>
    <property type="molecule type" value="Genomic_DNA"/>
</dbReference>
<organism evidence="2 3">
    <name type="scientific">Leucothrix arctica</name>
    <dbReference type="NCBI Taxonomy" id="1481894"/>
    <lineage>
        <taxon>Bacteria</taxon>
        <taxon>Pseudomonadati</taxon>
        <taxon>Pseudomonadota</taxon>
        <taxon>Gammaproteobacteria</taxon>
        <taxon>Thiotrichales</taxon>
        <taxon>Thiotrichaceae</taxon>
        <taxon>Leucothrix</taxon>
    </lineage>
</organism>
<evidence type="ECO:0000313" key="3">
    <source>
        <dbReference type="Proteomes" id="UP000245506"/>
    </source>
</evidence>
<comment type="caution">
    <text evidence="2">The sequence shown here is derived from an EMBL/GenBank/DDBJ whole genome shotgun (WGS) entry which is preliminary data.</text>
</comment>
<keyword evidence="1" id="KW-0472">Membrane</keyword>
<name>A0A317CE70_9GAMM</name>
<feature type="transmembrane region" description="Helical" evidence="1">
    <location>
        <begin position="100"/>
        <end position="121"/>
    </location>
</feature>
<feature type="transmembrane region" description="Helical" evidence="1">
    <location>
        <begin position="6"/>
        <end position="24"/>
    </location>
</feature>
<keyword evidence="3" id="KW-1185">Reference proteome</keyword>
<keyword evidence="1" id="KW-1133">Transmembrane helix</keyword>
<evidence type="ECO:0000256" key="1">
    <source>
        <dbReference type="SAM" id="Phobius"/>
    </source>
</evidence>
<sequence length="263" mass="28934">MEMLTFPVIIAVFLVTLFLTSHIAKQVHGKYWKMPVVFMSWVVGGLLAFLALVSIDVLPVAELDPTIILVLKYALPFLVSTIVLMVLVRLDFMSAFTVNAAGLFIGLILAVVAIVSLGHSIESTVNTGNIVLQTAKANVVSMITGKPVNQEALAKLSPVEVEEEIELEPVYTTKDFLPPSAQKALEVKEQKIYTQPHYRDINVLNARRVIGKRVRASWRDGKVSVGKLEAVEGGDLIVSLRREEGIAQVPISMSSLKKLEVFR</sequence>